<accession>A0A3A5H403</accession>
<feature type="binding site" evidence="10">
    <location>
        <position position="99"/>
    </location>
    <ligand>
        <name>Na(+)</name>
        <dbReference type="ChEBI" id="CHEBI:29101"/>
        <note>structural</note>
    </ligand>
</feature>
<dbReference type="PANTHER" id="PTHR28259:SF1">
    <property type="entry name" value="FLUORIDE EXPORT PROTEIN 1-RELATED"/>
    <property type="match status" value="1"/>
</dbReference>
<feature type="binding site" evidence="10">
    <location>
        <position position="96"/>
    </location>
    <ligand>
        <name>Na(+)</name>
        <dbReference type="ChEBI" id="CHEBI:29101"/>
        <note>structural</note>
    </ligand>
</feature>
<comment type="caution">
    <text evidence="11">The sequence shown here is derived from an EMBL/GenBank/DDBJ whole genome shotgun (WGS) entry which is preliminary data.</text>
</comment>
<dbReference type="AlphaFoldDB" id="A0A3A5H403"/>
<comment type="activity regulation">
    <text evidence="10">Na(+) is not transported, but it plays an essential structural role and its presence is essential for fluoride channel function.</text>
</comment>
<keyword evidence="4 10" id="KW-1133">Transmembrane helix</keyword>
<dbReference type="EMBL" id="QYRP01000002">
    <property type="protein sequence ID" value="RJS45463.1"/>
    <property type="molecule type" value="Genomic_DNA"/>
</dbReference>
<comment type="catalytic activity">
    <reaction evidence="8">
        <text>fluoride(in) = fluoride(out)</text>
        <dbReference type="Rhea" id="RHEA:76159"/>
        <dbReference type="ChEBI" id="CHEBI:17051"/>
    </reaction>
    <physiologicalReaction direction="left-to-right" evidence="8">
        <dbReference type="Rhea" id="RHEA:76160"/>
    </physiologicalReaction>
</comment>
<reference evidence="12" key="1">
    <citation type="submission" date="2018-09" db="EMBL/GenBank/DDBJ databases">
        <authorList>
            <person name="Zhu H."/>
        </authorList>
    </citation>
    <scope>NUCLEOTIDE SEQUENCE [LARGE SCALE GENOMIC DNA]</scope>
    <source>
        <strain evidence="12">K1W22B-1</strain>
    </source>
</reference>
<evidence type="ECO:0000256" key="4">
    <source>
        <dbReference type="ARBA" id="ARBA00022989"/>
    </source>
</evidence>
<evidence type="ECO:0000256" key="5">
    <source>
        <dbReference type="ARBA" id="ARBA00023136"/>
    </source>
</evidence>
<gene>
    <name evidence="10 11" type="primary">crcB</name>
    <name evidence="10" type="synonym">fluC</name>
    <name evidence="11" type="ORF">D4739_03975</name>
</gene>
<keyword evidence="10" id="KW-0479">Metal-binding</keyword>
<comment type="similarity">
    <text evidence="7 10">Belongs to the fluoride channel Fluc/FEX (TC 1.A.43) family.</text>
</comment>
<evidence type="ECO:0000256" key="6">
    <source>
        <dbReference type="ARBA" id="ARBA00023303"/>
    </source>
</evidence>
<evidence type="ECO:0000256" key="3">
    <source>
        <dbReference type="ARBA" id="ARBA00022692"/>
    </source>
</evidence>
<evidence type="ECO:0000256" key="1">
    <source>
        <dbReference type="ARBA" id="ARBA00004651"/>
    </source>
</evidence>
<keyword evidence="5 10" id="KW-0472">Membrane</keyword>
<feature type="transmembrane region" description="Helical" evidence="10">
    <location>
        <begin position="120"/>
        <end position="138"/>
    </location>
</feature>
<evidence type="ECO:0000313" key="11">
    <source>
        <dbReference type="EMBL" id="RJS45463.1"/>
    </source>
</evidence>
<dbReference type="GO" id="GO:0005886">
    <property type="term" value="C:plasma membrane"/>
    <property type="evidence" value="ECO:0007669"/>
    <property type="project" value="UniProtKB-SubCell"/>
</dbReference>
<organism evidence="11 12">
    <name type="scientific">Nocardioides cavernaquae</name>
    <dbReference type="NCBI Taxonomy" id="2321396"/>
    <lineage>
        <taxon>Bacteria</taxon>
        <taxon>Bacillati</taxon>
        <taxon>Actinomycetota</taxon>
        <taxon>Actinomycetes</taxon>
        <taxon>Propionibacteriales</taxon>
        <taxon>Nocardioidaceae</taxon>
        <taxon>Nocardioides</taxon>
    </lineage>
</organism>
<name>A0A3A5H403_9ACTN</name>
<comment type="subcellular location">
    <subcellularLocation>
        <location evidence="1 10">Cell membrane</location>
        <topology evidence="1 10">Multi-pass membrane protein</topology>
    </subcellularLocation>
</comment>
<evidence type="ECO:0000256" key="10">
    <source>
        <dbReference type="HAMAP-Rule" id="MF_00454"/>
    </source>
</evidence>
<dbReference type="PANTHER" id="PTHR28259">
    <property type="entry name" value="FLUORIDE EXPORT PROTEIN 1-RELATED"/>
    <property type="match status" value="1"/>
</dbReference>
<protein>
    <recommendedName>
        <fullName evidence="10">Fluoride-specific ion channel FluC</fullName>
    </recommendedName>
</protein>
<evidence type="ECO:0000256" key="7">
    <source>
        <dbReference type="ARBA" id="ARBA00035120"/>
    </source>
</evidence>
<feature type="transmembrane region" description="Helical" evidence="10">
    <location>
        <begin position="56"/>
        <end position="74"/>
    </location>
</feature>
<dbReference type="Proteomes" id="UP000276542">
    <property type="component" value="Unassembled WGS sequence"/>
</dbReference>
<keyword evidence="12" id="KW-1185">Reference proteome</keyword>
<evidence type="ECO:0000313" key="12">
    <source>
        <dbReference type="Proteomes" id="UP000276542"/>
    </source>
</evidence>
<dbReference type="GO" id="GO:0140114">
    <property type="term" value="P:cellular detoxification of fluoride"/>
    <property type="evidence" value="ECO:0007669"/>
    <property type="project" value="UniProtKB-UniRule"/>
</dbReference>
<comment type="function">
    <text evidence="9 10">Fluoride-specific ion channel. Important for reducing fluoride concentration in the cell, thus reducing its toxicity.</text>
</comment>
<dbReference type="OrthoDB" id="4408652at2"/>
<evidence type="ECO:0000256" key="2">
    <source>
        <dbReference type="ARBA" id="ARBA00022475"/>
    </source>
</evidence>
<dbReference type="NCBIfam" id="TIGR00494">
    <property type="entry name" value="crcB"/>
    <property type="match status" value="1"/>
</dbReference>
<evidence type="ECO:0000256" key="8">
    <source>
        <dbReference type="ARBA" id="ARBA00035585"/>
    </source>
</evidence>
<proteinExistence type="inferred from homology"/>
<dbReference type="Pfam" id="PF02537">
    <property type="entry name" value="CRCB"/>
    <property type="match status" value="1"/>
</dbReference>
<feature type="transmembrane region" description="Helical" evidence="10">
    <location>
        <begin position="23"/>
        <end position="44"/>
    </location>
</feature>
<keyword evidence="10" id="KW-0813">Transport</keyword>
<sequence>MERAPAQLCCPALRPRTSVRRSLPPVSLLAAASLGGMIGALLRWSLGEVVPDSSGFPWTTLAINVTGCFMLALLPAAGWVRQHPALPVFLGTGVLGGYTTLSTYAEQGRALLASGRQGEALAYLAGTLIACVLAVRLAHHWSTRADQAEFEAEEGNE</sequence>
<keyword evidence="10" id="KW-0915">Sodium</keyword>
<keyword evidence="3 10" id="KW-0812">Transmembrane</keyword>
<keyword evidence="10" id="KW-0406">Ion transport</keyword>
<dbReference type="HAMAP" id="MF_00454">
    <property type="entry name" value="FluC"/>
    <property type="match status" value="1"/>
</dbReference>
<keyword evidence="2 10" id="KW-1003">Cell membrane</keyword>
<feature type="transmembrane region" description="Helical" evidence="10">
    <location>
        <begin position="86"/>
        <end position="105"/>
    </location>
</feature>
<dbReference type="InterPro" id="IPR003691">
    <property type="entry name" value="FluC"/>
</dbReference>
<evidence type="ECO:0000256" key="9">
    <source>
        <dbReference type="ARBA" id="ARBA00049940"/>
    </source>
</evidence>
<dbReference type="GO" id="GO:0046872">
    <property type="term" value="F:metal ion binding"/>
    <property type="evidence" value="ECO:0007669"/>
    <property type="project" value="UniProtKB-KW"/>
</dbReference>
<keyword evidence="6 10" id="KW-0407">Ion channel</keyword>
<dbReference type="GO" id="GO:0062054">
    <property type="term" value="F:fluoride channel activity"/>
    <property type="evidence" value="ECO:0007669"/>
    <property type="project" value="UniProtKB-UniRule"/>
</dbReference>